<dbReference type="SUPFAM" id="SSF75217">
    <property type="entry name" value="alpha/beta knot"/>
    <property type="match status" value="1"/>
</dbReference>
<dbReference type="CDD" id="cd18084">
    <property type="entry name" value="RsmE-like"/>
    <property type="match status" value="1"/>
</dbReference>
<evidence type="ECO:0000256" key="8">
    <source>
        <dbReference type="ARBA" id="ARBA00022691"/>
    </source>
</evidence>
<protein>
    <recommendedName>
        <fullName evidence="3">16S rRNA (uracil(1498)-N(3))-methyltransferase</fullName>
        <ecNumber evidence="3">2.1.1.193</ecNumber>
    </recommendedName>
</protein>
<name>A0A6J6I0A9_9ZZZZ</name>
<proteinExistence type="inferred from homology"/>
<keyword evidence="8" id="KW-0949">S-adenosyl-L-methionine</keyword>
<sequence>MALFFTAVARTLTSGQTYVLSGEEGRHAATVKRLRVGESLQLTDGTGIRIEAKVLENRGASLELKIEAITEEEPSSLQLTLVQALAKGDRDELAVQAATELGAVSIVPWQANRCVSKWEDAKLVRGVTRWQTIVAEAAKQSLRVTTPNVLSAVSSSELAEMVSSFDKVLVLDPTGEKSLRSLLPLTGKLAVVVGPEGGIDLSELELLERAGAERVHLGTGILRTSTAGLAAISAILAFGSAWD</sequence>
<dbReference type="NCBIfam" id="TIGR00046">
    <property type="entry name" value="RsmE family RNA methyltransferase"/>
    <property type="match status" value="1"/>
</dbReference>
<evidence type="ECO:0000256" key="4">
    <source>
        <dbReference type="ARBA" id="ARBA00022490"/>
    </source>
</evidence>
<organism evidence="13">
    <name type="scientific">freshwater metagenome</name>
    <dbReference type="NCBI Taxonomy" id="449393"/>
    <lineage>
        <taxon>unclassified sequences</taxon>
        <taxon>metagenomes</taxon>
        <taxon>ecological metagenomes</taxon>
    </lineage>
</organism>
<dbReference type="InterPro" id="IPR046887">
    <property type="entry name" value="RsmE_PUA-like"/>
</dbReference>
<dbReference type="Pfam" id="PF04452">
    <property type="entry name" value="Methyltrans_RNA"/>
    <property type="match status" value="1"/>
</dbReference>
<dbReference type="PANTHER" id="PTHR30027">
    <property type="entry name" value="RIBOSOMAL RNA SMALL SUBUNIT METHYLTRANSFERASE E"/>
    <property type="match status" value="1"/>
</dbReference>
<dbReference type="GO" id="GO:0070475">
    <property type="term" value="P:rRNA base methylation"/>
    <property type="evidence" value="ECO:0007669"/>
    <property type="project" value="TreeGrafter"/>
</dbReference>
<dbReference type="EC" id="2.1.1.193" evidence="3"/>
<comment type="function">
    <text evidence="9">Specifically methylates the N3 position of the uracil ring of uridine 1498 (m3U1498) in 16S rRNA. Acts on the fully assembled 30S ribosomal subunit.</text>
</comment>
<evidence type="ECO:0000256" key="2">
    <source>
        <dbReference type="ARBA" id="ARBA00005528"/>
    </source>
</evidence>
<evidence type="ECO:0000256" key="7">
    <source>
        <dbReference type="ARBA" id="ARBA00022679"/>
    </source>
</evidence>
<accession>A0A6J6I0A9</accession>
<keyword evidence="4" id="KW-0963">Cytoplasm</keyword>
<evidence type="ECO:0000259" key="12">
    <source>
        <dbReference type="Pfam" id="PF20260"/>
    </source>
</evidence>
<dbReference type="PANTHER" id="PTHR30027:SF3">
    <property type="entry name" value="16S RRNA (URACIL(1498)-N(3))-METHYLTRANSFERASE"/>
    <property type="match status" value="1"/>
</dbReference>
<dbReference type="PIRSF" id="PIRSF015601">
    <property type="entry name" value="MTase_slr0722"/>
    <property type="match status" value="1"/>
</dbReference>
<evidence type="ECO:0000256" key="10">
    <source>
        <dbReference type="ARBA" id="ARBA00047944"/>
    </source>
</evidence>
<dbReference type="Pfam" id="PF20260">
    <property type="entry name" value="PUA_4"/>
    <property type="match status" value="1"/>
</dbReference>
<comment type="catalytic activity">
    <reaction evidence="10">
        <text>uridine(1498) in 16S rRNA + S-adenosyl-L-methionine = N(3)-methyluridine(1498) in 16S rRNA + S-adenosyl-L-homocysteine + H(+)</text>
        <dbReference type="Rhea" id="RHEA:42920"/>
        <dbReference type="Rhea" id="RHEA-COMP:10283"/>
        <dbReference type="Rhea" id="RHEA-COMP:10284"/>
        <dbReference type="ChEBI" id="CHEBI:15378"/>
        <dbReference type="ChEBI" id="CHEBI:57856"/>
        <dbReference type="ChEBI" id="CHEBI:59789"/>
        <dbReference type="ChEBI" id="CHEBI:65315"/>
        <dbReference type="ChEBI" id="CHEBI:74502"/>
        <dbReference type="EC" id="2.1.1.193"/>
    </reaction>
</comment>
<evidence type="ECO:0000313" key="13">
    <source>
        <dbReference type="EMBL" id="CAB4614158.1"/>
    </source>
</evidence>
<dbReference type="NCBIfam" id="NF008693">
    <property type="entry name" value="PRK11713.2-3"/>
    <property type="match status" value="1"/>
</dbReference>
<evidence type="ECO:0000256" key="5">
    <source>
        <dbReference type="ARBA" id="ARBA00022552"/>
    </source>
</evidence>
<dbReference type="AlphaFoldDB" id="A0A6J6I0A9"/>
<dbReference type="Gene3D" id="3.40.1280.10">
    <property type="match status" value="1"/>
</dbReference>
<dbReference type="InterPro" id="IPR046886">
    <property type="entry name" value="RsmE_MTase_dom"/>
</dbReference>
<evidence type="ECO:0000256" key="9">
    <source>
        <dbReference type="ARBA" id="ARBA00025699"/>
    </source>
</evidence>
<keyword evidence="7" id="KW-0808">Transferase</keyword>
<dbReference type="InterPro" id="IPR015947">
    <property type="entry name" value="PUA-like_sf"/>
</dbReference>
<dbReference type="SUPFAM" id="SSF88697">
    <property type="entry name" value="PUA domain-like"/>
    <property type="match status" value="1"/>
</dbReference>
<dbReference type="InterPro" id="IPR029026">
    <property type="entry name" value="tRNA_m1G_MTases_N"/>
</dbReference>
<evidence type="ECO:0000256" key="1">
    <source>
        <dbReference type="ARBA" id="ARBA00004496"/>
    </source>
</evidence>
<keyword evidence="6" id="KW-0489">Methyltransferase</keyword>
<keyword evidence="5" id="KW-0698">rRNA processing</keyword>
<evidence type="ECO:0000259" key="11">
    <source>
        <dbReference type="Pfam" id="PF04452"/>
    </source>
</evidence>
<dbReference type="GO" id="GO:0005737">
    <property type="term" value="C:cytoplasm"/>
    <property type="evidence" value="ECO:0007669"/>
    <property type="project" value="UniProtKB-SubCell"/>
</dbReference>
<feature type="domain" description="Ribosomal RNA small subunit methyltransferase E PUA-like" evidence="12">
    <location>
        <begin position="20"/>
        <end position="56"/>
    </location>
</feature>
<dbReference type="InterPro" id="IPR029028">
    <property type="entry name" value="Alpha/beta_knot_MTases"/>
</dbReference>
<comment type="subcellular location">
    <subcellularLocation>
        <location evidence="1">Cytoplasm</location>
    </subcellularLocation>
</comment>
<comment type="similarity">
    <text evidence="2">Belongs to the RNA methyltransferase RsmE family.</text>
</comment>
<evidence type="ECO:0000256" key="6">
    <source>
        <dbReference type="ARBA" id="ARBA00022603"/>
    </source>
</evidence>
<reference evidence="13" key="1">
    <citation type="submission" date="2020-05" db="EMBL/GenBank/DDBJ databases">
        <authorList>
            <person name="Chiriac C."/>
            <person name="Salcher M."/>
            <person name="Ghai R."/>
            <person name="Kavagutti S V."/>
        </authorList>
    </citation>
    <scope>NUCLEOTIDE SEQUENCE</scope>
</reference>
<feature type="domain" description="Ribosomal RNA small subunit methyltransferase E methyltransferase" evidence="11">
    <location>
        <begin position="74"/>
        <end position="235"/>
    </location>
</feature>
<dbReference type="Gene3D" id="2.40.240.20">
    <property type="entry name" value="Hypothetical PUA domain-like, domain 1"/>
    <property type="match status" value="1"/>
</dbReference>
<dbReference type="InterPro" id="IPR006700">
    <property type="entry name" value="RsmE"/>
</dbReference>
<evidence type="ECO:0000256" key="3">
    <source>
        <dbReference type="ARBA" id="ARBA00012328"/>
    </source>
</evidence>
<dbReference type="GO" id="GO:0070042">
    <property type="term" value="F:rRNA (uridine-N3-)-methyltransferase activity"/>
    <property type="evidence" value="ECO:0007669"/>
    <property type="project" value="TreeGrafter"/>
</dbReference>
<gene>
    <name evidence="13" type="ORF">UFOPK1843_01018</name>
</gene>
<dbReference type="EMBL" id="CAEZUR010000093">
    <property type="protein sequence ID" value="CAB4614158.1"/>
    <property type="molecule type" value="Genomic_DNA"/>
</dbReference>